<accession>A0A7X0J9D9</accession>
<comment type="caution">
    <text evidence="4">Lacks conserved residue(s) required for the propagation of feature annotation.</text>
</comment>
<dbReference type="RefSeq" id="WP_184503717.1">
    <property type="nucleotide sequence ID" value="NZ_JACHBT010000001.1"/>
</dbReference>
<dbReference type="Proteomes" id="UP000522313">
    <property type="component" value="Unassembled WGS sequence"/>
</dbReference>
<feature type="active site" description="Proton acceptor" evidence="4">
    <location>
        <position position="193"/>
    </location>
</feature>
<keyword evidence="3 4" id="KW-0443">Lipid metabolism</keyword>
<keyword evidence="2 4" id="KW-0442">Lipid degradation</keyword>
<reference evidence="6 7" key="2">
    <citation type="submission" date="2020-08" db="EMBL/GenBank/DDBJ databases">
        <authorList>
            <person name="Partida-Martinez L."/>
            <person name="Huntemann M."/>
            <person name="Clum A."/>
            <person name="Wang J."/>
            <person name="Palaniappan K."/>
            <person name="Ritter S."/>
            <person name="Chen I.-M."/>
            <person name="Stamatis D."/>
            <person name="Reddy T."/>
            <person name="O'Malley R."/>
            <person name="Daum C."/>
            <person name="Shapiro N."/>
            <person name="Ivanova N."/>
            <person name="Kyrpides N."/>
            <person name="Woyke T."/>
        </authorList>
    </citation>
    <scope>NUCLEOTIDE SEQUENCE [LARGE SCALE GENOMIC DNA]</scope>
    <source>
        <strain evidence="6 7">AS3.13</strain>
    </source>
</reference>
<dbReference type="PANTHER" id="PTHR14226">
    <property type="entry name" value="NEUROPATHY TARGET ESTERASE/SWISS CHEESE D.MELANOGASTER"/>
    <property type="match status" value="1"/>
</dbReference>
<evidence type="ECO:0000256" key="2">
    <source>
        <dbReference type="ARBA" id="ARBA00022963"/>
    </source>
</evidence>
<sequence>MAIAPPCDIALVLSGGNALGAYQAGAYQALAEAGIVPDRIVGTSIGAINGALIAGNVPADRLSRLADFWRPAPAAGADWLAIPDDWRQTGEVLGTLFSGRVGMFSPPGATLPGGRPALYDTAPLLRTLARSVDLDRLNTGAIRYAATAVDLDSGRDAVFDTRALHVTAAHIGASGSLPPGFPPVTIEGVRYVDGGLSANLPLDPLLSDPGERPVWCIAIDLLPLVAHNPATLGAMAERAQDLTFAIQSRRSITRWTERYATDPAFAARAVTLSLLTYADQQPEVAGKAMDFSPASVRRRWDAGHRDASALVARWRQGALPIGERGLRLT</sequence>
<evidence type="ECO:0000256" key="1">
    <source>
        <dbReference type="ARBA" id="ARBA00022801"/>
    </source>
</evidence>
<gene>
    <name evidence="6" type="ORF">F4693_000109</name>
</gene>
<feature type="domain" description="PNPLA" evidence="5">
    <location>
        <begin position="11"/>
        <end position="206"/>
    </location>
</feature>
<evidence type="ECO:0000313" key="6">
    <source>
        <dbReference type="EMBL" id="MBB6503160.1"/>
    </source>
</evidence>
<dbReference type="SUPFAM" id="SSF52151">
    <property type="entry name" value="FabD/lysophospholipase-like"/>
    <property type="match status" value="1"/>
</dbReference>
<dbReference type="InterPro" id="IPR016035">
    <property type="entry name" value="Acyl_Trfase/lysoPLipase"/>
</dbReference>
<protein>
    <submittedName>
        <fullName evidence="6">NTE family protein</fullName>
    </submittedName>
</protein>
<dbReference type="Gene3D" id="3.40.1090.10">
    <property type="entry name" value="Cytosolic phospholipase A2 catalytic domain"/>
    <property type="match status" value="2"/>
</dbReference>
<evidence type="ECO:0000256" key="4">
    <source>
        <dbReference type="PROSITE-ProRule" id="PRU01161"/>
    </source>
</evidence>
<feature type="short sequence motif" description="GXSXG" evidence="4">
    <location>
        <begin position="42"/>
        <end position="46"/>
    </location>
</feature>
<dbReference type="Pfam" id="PF01734">
    <property type="entry name" value="Patatin"/>
    <property type="match status" value="1"/>
</dbReference>
<dbReference type="AlphaFoldDB" id="A0A7X0J9D9"/>
<name>A0A7X0J9D9_9SPHN</name>
<feature type="active site" description="Nucleophile" evidence="4">
    <location>
        <position position="44"/>
    </location>
</feature>
<dbReference type="GO" id="GO:0016787">
    <property type="term" value="F:hydrolase activity"/>
    <property type="evidence" value="ECO:0007669"/>
    <property type="project" value="UniProtKB-UniRule"/>
</dbReference>
<dbReference type="InterPro" id="IPR050301">
    <property type="entry name" value="NTE"/>
</dbReference>
<keyword evidence="1 4" id="KW-0378">Hydrolase</keyword>
<proteinExistence type="predicted"/>
<evidence type="ECO:0000256" key="3">
    <source>
        <dbReference type="ARBA" id="ARBA00023098"/>
    </source>
</evidence>
<dbReference type="EMBL" id="JACHBT010000001">
    <property type="protein sequence ID" value="MBB6503160.1"/>
    <property type="molecule type" value="Genomic_DNA"/>
</dbReference>
<dbReference type="PANTHER" id="PTHR14226:SF57">
    <property type="entry name" value="BLR7027 PROTEIN"/>
    <property type="match status" value="1"/>
</dbReference>
<comment type="caution">
    <text evidence="6">The sequence shown here is derived from an EMBL/GenBank/DDBJ whole genome shotgun (WGS) entry which is preliminary data.</text>
</comment>
<organism evidence="6 7">
    <name type="scientific">Sphingomonas endophytica</name>
    <dbReference type="NCBI Taxonomy" id="869719"/>
    <lineage>
        <taxon>Bacteria</taxon>
        <taxon>Pseudomonadati</taxon>
        <taxon>Pseudomonadota</taxon>
        <taxon>Alphaproteobacteria</taxon>
        <taxon>Sphingomonadales</taxon>
        <taxon>Sphingomonadaceae</taxon>
        <taxon>Sphingomonas</taxon>
    </lineage>
</organism>
<dbReference type="InterPro" id="IPR002641">
    <property type="entry name" value="PNPLA_dom"/>
</dbReference>
<dbReference type="CDD" id="cd07209">
    <property type="entry name" value="Pat_hypo_Ecoli_Z1214_like"/>
    <property type="match status" value="1"/>
</dbReference>
<reference evidence="6 7" key="1">
    <citation type="submission" date="2020-08" db="EMBL/GenBank/DDBJ databases">
        <title>The Agave Microbiome: Exploring the role of microbial communities in plant adaptations to desert environments.</title>
        <authorList>
            <person name="Partida-Martinez L.P."/>
        </authorList>
    </citation>
    <scope>NUCLEOTIDE SEQUENCE [LARGE SCALE GENOMIC DNA]</scope>
    <source>
        <strain evidence="6 7">AS3.13</strain>
    </source>
</reference>
<evidence type="ECO:0000313" key="7">
    <source>
        <dbReference type="Proteomes" id="UP000522313"/>
    </source>
</evidence>
<dbReference type="PROSITE" id="PS51635">
    <property type="entry name" value="PNPLA"/>
    <property type="match status" value="1"/>
</dbReference>
<evidence type="ECO:0000259" key="5">
    <source>
        <dbReference type="PROSITE" id="PS51635"/>
    </source>
</evidence>
<feature type="short sequence motif" description="DGA/G" evidence="4">
    <location>
        <begin position="193"/>
        <end position="195"/>
    </location>
</feature>
<dbReference type="GO" id="GO:0016042">
    <property type="term" value="P:lipid catabolic process"/>
    <property type="evidence" value="ECO:0007669"/>
    <property type="project" value="UniProtKB-UniRule"/>
</dbReference>